<reference evidence="7 8" key="1">
    <citation type="submission" date="2020-04" db="EMBL/GenBank/DDBJ databases">
        <title>Perkinsus olseni comparative genomics.</title>
        <authorList>
            <person name="Bogema D.R."/>
        </authorList>
    </citation>
    <scope>NUCLEOTIDE SEQUENCE [LARGE SCALE GENOMIC DNA]</scope>
    <source>
        <strain evidence="7 8">ATCC PRA-207</strain>
    </source>
</reference>
<accession>A0A7J6QPT4</accession>
<dbReference type="Pfam" id="PF01565">
    <property type="entry name" value="FAD_binding_4"/>
    <property type="match status" value="1"/>
</dbReference>
<comment type="similarity">
    <text evidence="2">Belongs to the oxygen-dependent FAD-linked oxidoreductase family.</text>
</comment>
<protein>
    <recommendedName>
        <fullName evidence="6">FAD-binding PCMH-type domain-containing protein</fullName>
    </recommendedName>
</protein>
<evidence type="ECO:0000313" key="8">
    <source>
        <dbReference type="Proteomes" id="UP000553632"/>
    </source>
</evidence>
<dbReference type="Gene3D" id="3.40.462.20">
    <property type="match status" value="1"/>
</dbReference>
<gene>
    <name evidence="7" type="ORF">FOZ63_003409</name>
</gene>
<keyword evidence="3" id="KW-0285">Flavoprotein</keyword>
<keyword evidence="8" id="KW-1185">Reference proteome</keyword>
<evidence type="ECO:0000256" key="4">
    <source>
        <dbReference type="ARBA" id="ARBA00022827"/>
    </source>
</evidence>
<dbReference type="GO" id="GO:0016491">
    <property type="term" value="F:oxidoreductase activity"/>
    <property type="evidence" value="ECO:0007669"/>
    <property type="project" value="UniProtKB-KW"/>
</dbReference>
<dbReference type="SUPFAM" id="SSF56176">
    <property type="entry name" value="FAD-binding/transporter-associated domain-like"/>
    <property type="match status" value="1"/>
</dbReference>
<keyword evidence="5" id="KW-0560">Oxidoreductase</keyword>
<dbReference type="PROSITE" id="PS51387">
    <property type="entry name" value="FAD_PCMH"/>
    <property type="match status" value="1"/>
</dbReference>
<comment type="cofactor">
    <cofactor evidence="1">
        <name>FAD</name>
        <dbReference type="ChEBI" id="CHEBI:57692"/>
    </cofactor>
</comment>
<dbReference type="GO" id="GO:0071949">
    <property type="term" value="F:FAD binding"/>
    <property type="evidence" value="ECO:0007669"/>
    <property type="project" value="InterPro"/>
</dbReference>
<dbReference type="Gene3D" id="3.30.465.10">
    <property type="match status" value="1"/>
</dbReference>
<feature type="non-terminal residue" evidence="7">
    <location>
        <position position="367"/>
    </location>
</feature>
<dbReference type="PANTHER" id="PTHR42973:SF39">
    <property type="entry name" value="FAD-BINDING PCMH-TYPE DOMAIN-CONTAINING PROTEIN"/>
    <property type="match status" value="1"/>
</dbReference>
<evidence type="ECO:0000256" key="3">
    <source>
        <dbReference type="ARBA" id="ARBA00022630"/>
    </source>
</evidence>
<feature type="non-terminal residue" evidence="7">
    <location>
        <position position="1"/>
    </location>
</feature>
<evidence type="ECO:0000256" key="2">
    <source>
        <dbReference type="ARBA" id="ARBA00005466"/>
    </source>
</evidence>
<dbReference type="InterPro" id="IPR050416">
    <property type="entry name" value="FAD-linked_Oxidoreductase"/>
</dbReference>
<dbReference type="Proteomes" id="UP000553632">
    <property type="component" value="Unassembled WGS sequence"/>
</dbReference>
<sequence length="367" mass="39782">AHYLPKPNMVSYCLARTSLKHSSVTLAILIWFNCYLVSSFDPVSEAIAELKGKLPEGSVITKNIPDPAFPRFASRNGIIPAAMVFPNNSDEVVSALTICHKHKVPVAIRSGIGHSYIGQSTVNNGVVLNMQRLKGFDVSGVGQYIVKMGAGLDTIEVYTLMGLHVPPLAFPGGSHATVGIAGYFSGGGQSVLGPKYGVAVDRLVAAEVVVYDKPSGAFKVVKATLSEGYEDLLFAVRGGMGGNYAVVLNFYYEAYPATRVLFSSGSMNNYVVGTYATRVREYMKFMADESTPADFGSTLLFRSTTNMSLSYYYSLCLCSPDGDCSVCDEVTSRFRKRTGTTYPTFFLPDTEEMSLVRAQWTQMNCGS</sequence>
<organism evidence="7 8">
    <name type="scientific">Perkinsus olseni</name>
    <name type="common">Perkinsus atlanticus</name>
    <dbReference type="NCBI Taxonomy" id="32597"/>
    <lineage>
        <taxon>Eukaryota</taxon>
        <taxon>Sar</taxon>
        <taxon>Alveolata</taxon>
        <taxon>Perkinsozoa</taxon>
        <taxon>Perkinsea</taxon>
        <taxon>Perkinsida</taxon>
        <taxon>Perkinsidae</taxon>
        <taxon>Perkinsus</taxon>
    </lineage>
</organism>
<dbReference type="InterPro" id="IPR036318">
    <property type="entry name" value="FAD-bd_PCMH-like_sf"/>
</dbReference>
<dbReference type="PANTHER" id="PTHR42973">
    <property type="entry name" value="BINDING OXIDOREDUCTASE, PUTATIVE (AFU_ORTHOLOGUE AFUA_1G17690)-RELATED"/>
    <property type="match status" value="1"/>
</dbReference>
<evidence type="ECO:0000256" key="1">
    <source>
        <dbReference type="ARBA" id="ARBA00001974"/>
    </source>
</evidence>
<evidence type="ECO:0000259" key="6">
    <source>
        <dbReference type="PROSITE" id="PS51387"/>
    </source>
</evidence>
<evidence type="ECO:0000256" key="5">
    <source>
        <dbReference type="ARBA" id="ARBA00023002"/>
    </source>
</evidence>
<dbReference type="EMBL" id="JABANO010031405">
    <property type="protein sequence ID" value="KAF4710298.1"/>
    <property type="molecule type" value="Genomic_DNA"/>
</dbReference>
<proteinExistence type="inferred from homology"/>
<evidence type="ECO:0000313" key="7">
    <source>
        <dbReference type="EMBL" id="KAF4710298.1"/>
    </source>
</evidence>
<keyword evidence="4" id="KW-0274">FAD</keyword>
<dbReference type="InterPro" id="IPR016169">
    <property type="entry name" value="FAD-bd_PCMH_sub2"/>
</dbReference>
<dbReference type="InterPro" id="IPR016166">
    <property type="entry name" value="FAD-bd_PCMH"/>
</dbReference>
<dbReference type="AlphaFoldDB" id="A0A7J6QPT4"/>
<comment type="caution">
    <text evidence="7">The sequence shown here is derived from an EMBL/GenBank/DDBJ whole genome shotgun (WGS) entry which is preliminary data.</text>
</comment>
<feature type="domain" description="FAD-binding PCMH-type" evidence="6">
    <location>
        <begin position="76"/>
        <end position="257"/>
    </location>
</feature>
<name>A0A7J6QPT4_PEROL</name>
<dbReference type="InterPro" id="IPR006094">
    <property type="entry name" value="Oxid_FAD_bind_N"/>
</dbReference>